<dbReference type="GO" id="GO:0005524">
    <property type="term" value="F:ATP binding"/>
    <property type="evidence" value="ECO:0007669"/>
    <property type="project" value="UniProtKB-KW"/>
</dbReference>
<dbReference type="OrthoDB" id="9792991at2"/>
<keyword evidence="12 13" id="KW-0472">Membrane</keyword>
<dbReference type="Pfam" id="PF02518">
    <property type="entry name" value="HATPase_c"/>
    <property type="match status" value="1"/>
</dbReference>
<dbReference type="GO" id="GO:0016036">
    <property type="term" value="P:cellular response to phosphate starvation"/>
    <property type="evidence" value="ECO:0007669"/>
    <property type="project" value="TreeGrafter"/>
</dbReference>
<dbReference type="InterPro" id="IPR036097">
    <property type="entry name" value="HisK_dim/P_sf"/>
</dbReference>
<dbReference type="Gene3D" id="3.30.565.10">
    <property type="entry name" value="Histidine kinase-like ATPase, C-terminal domain"/>
    <property type="match status" value="1"/>
</dbReference>
<dbReference type="InterPro" id="IPR036890">
    <property type="entry name" value="HATPase_C_sf"/>
</dbReference>
<evidence type="ECO:0000256" key="11">
    <source>
        <dbReference type="ARBA" id="ARBA00023012"/>
    </source>
</evidence>
<dbReference type="EC" id="2.7.13.3" evidence="3"/>
<dbReference type="GO" id="GO:0000155">
    <property type="term" value="F:phosphorelay sensor kinase activity"/>
    <property type="evidence" value="ECO:0007669"/>
    <property type="project" value="InterPro"/>
</dbReference>
<dbReference type="SMART" id="SM00388">
    <property type="entry name" value="HisKA"/>
    <property type="match status" value="1"/>
</dbReference>
<dbReference type="PANTHER" id="PTHR45453">
    <property type="entry name" value="PHOSPHATE REGULON SENSOR PROTEIN PHOR"/>
    <property type="match status" value="1"/>
</dbReference>
<dbReference type="Proteomes" id="UP000095492">
    <property type="component" value="Unassembled WGS sequence"/>
</dbReference>
<gene>
    <name evidence="15" type="primary">phoR_6</name>
    <name evidence="15" type="ORF">ERS852448_02113</name>
    <name evidence="16" type="ORF">GKE72_01855</name>
</gene>
<dbReference type="AlphaFoldDB" id="A0A173UP39"/>
<dbReference type="SUPFAM" id="SSF47384">
    <property type="entry name" value="Homodimeric domain of signal transducing histidine kinase"/>
    <property type="match status" value="1"/>
</dbReference>
<dbReference type="PRINTS" id="PR00344">
    <property type="entry name" value="BCTRLSENSOR"/>
</dbReference>
<dbReference type="PANTHER" id="PTHR45453:SF1">
    <property type="entry name" value="PHOSPHATE REGULON SENSOR PROTEIN PHOR"/>
    <property type="match status" value="1"/>
</dbReference>
<evidence type="ECO:0000256" key="10">
    <source>
        <dbReference type="ARBA" id="ARBA00022989"/>
    </source>
</evidence>
<dbReference type="EMBL" id="WKRA01000002">
    <property type="protein sequence ID" value="MSD14832.1"/>
    <property type="molecule type" value="Genomic_DNA"/>
</dbReference>
<evidence type="ECO:0000256" key="12">
    <source>
        <dbReference type="ARBA" id="ARBA00023136"/>
    </source>
</evidence>
<keyword evidence="5 15" id="KW-0808">Transferase</keyword>
<evidence type="ECO:0000313" key="17">
    <source>
        <dbReference type="Proteomes" id="UP000095492"/>
    </source>
</evidence>
<feature type="domain" description="Histidine kinase" evidence="14">
    <location>
        <begin position="155"/>
        <end position="373"/>
    </location>
</feature>
<feature type="transmembrane region" description="Helical" evidence="13">
    <location>
        <begin position="69"/>
        <end position="90"/>
    </location>
</feature>
<dbReference type="STRING" id="39490.ERS852448_02113"/>
<evidence type="ECO:0000256" key="6">
    <source>
        <dbReference type="ARBA" id="ARBA00022692"/>
    </source>
</evidence>
<dbReference type="Proteomes" id="UP000431304">
    <property type="component" value="Unassembled WGS sequence"/>
</dbReference>
<dbReference type="InterPro" id="IPR005467">
    <property type="entry name" value="His_kinase_dom"/>
</dbReference>
<keyword evidence="11" id="KW-0902">Two-component regulatory system</keyword>
<organism evidence="15 17">
    <name type="scientific">Eubacterium ramulus</name>
    <dbReference type="NCBI Taxonomy" id="39490"/>
    <lineage>
        <taxon>Bacteria</taxon>
        <taxon>Bacillati</taxon>
        <taxon>Bacillota</taxon>
        <taxon>Clostridia</taxon>
        <taxon>Eubacteriales</taxon>
        <taxon>Eubacteriaceae</taxon>
        <taxon>Eubacterium</taxon>
    </lineage>
</organism>
<reference evidence="16 18" key="2">
    <citation type="journal article" date="2019" name="Nat. Med.">
        <title>A library of human gut bacterial isolates paired with longitudinal multiomics data enables mechanistic microbiome research.</title>
        <authorList>
            <person name="Poyet M."/>
            <person name="Groussin M."/>
            <person name="Gibbons S.M."/>
            <person name="Avila-Pacheco J."/>
            <person name="Jiang X."/>
            <person name="Kearney S.M."/>
            <person name="Perrotta A.R."/>
            <person name="Berdy B."/>
            <person name="Zhao S."/>
            <person name="Lieberman T.D."/>
            <person name="Swanson P.K."/>
            <person name="Smith M."/>
            <person name="Roesemann S."/>
            <person name="Alexander J.E."/>
            <person name="Rich S.A."/>
            <person name="Livny J."/>
            <person name="Vlamakis H."/>
            <person name="Clish C."/>
            <person name="Bullock K."/>
            <person name="Deik A."/>
            <person name="Scott J."/>
            <person name="Pierce K.A."/>
            <person name="Xavier R.J."/>
            <person name="Alm E.J."/>
        </authorList>
    </citation>
    <scope>NUCLEOTIDE SEQUENCE [LARGE SCALE GENOMIC DNA]</scope>
    <source>
        <strain evidence="16 18">BIOML-A3</strain>
    </source>
</reference>
<dbReference type="InterPro" id="IPR004358">
    <property type="entry name" value="Sig_transdc_His_kin-like_C"/>
</dbReference>
<dbReference type="InterPro" id="IPR050351">
    <property type="entry name" value="BphY/WalK/GraS-like"/>
</dbReference>
<keyword evidence="10 13" id="KW-1133">Transmembrane helix</keyword>
<dbReference type="GO" id="GO:0005886">
    <property type="term" value="C:plasma membrane"/>
    <property type="evidence" value="ECO:0007669"/>
    <property type="project" value="TreeGrafter"/>
</dbReference>
<evidence type="ECO:0000256" key="2">
    <source>
        <dbReference type="ARBA" id="ARBA00004370"/>
    </source>
</evidence>
<evidence type="ECO:0000256" key="5">
    <source>
        <dbReference type="ARBA" id="ARBA00022679"/>
    </source>
</evidence>
<dbReference type="EMBL" id="CYYA01000014">
    <property type="protein sequence ID" value="CUN15348.1"/>
    <property type="molecule type" value="Genomic_DNA"/>
</dbReference>
<feature type="transmembrane region" description="Helical" evidence="13">
    <location>
        <begin position="21"/>
        <end position="49"/>
    </location>
</feature>
<dbReference type="PROSITE" id="PS50109">
    <property type="entry name" value="HIS_KIN"/>
    <property type="match status" value="1"/>
</dbReference>
<dbReference type="GO" id="GO:0004721">
    <property type="term" value="F:phosphoprotein phosphatase activity"/>
    <property type="evidence" value="ECO:0007669"/>
    <property type="project" value="TreeGrafter"/>
</dbReference>
<evidence type="ECO:0000313" key="15">
    <source>
        <dbReference type="EMBL" id="CUN15348.1"/>
    </source>
</evidence>
<proteinExistence type="predicted"/>
<dbReference type="InterPro" id="IPR003594">
    <property type="entry name" value="HATPase_dom"/>
</dbReference>
<evidence type="ECO:0000313" key="16">
    <source>
        <dbReference type="EMBL" id="MSD14832.1"/>
    </source>
</evidence>
<keyword evidence="8" id="KW-0418">Kinase</keyword>
<dbReference type="CDD" id="cd00082">
    <property type="entry name" value="HisKA"/>
    <property type="match status" value="1"/>
</dbReference>
<keyword evidence="9" id="KW-0067">ATP-binding</keyword>
<keyword evidence="4" id="KW-0597">Phosphoprotein</keyword>
<sequence>MHMEQKKSDTNRKYLRTQLTGQVFGNYILALVIYVSALFAILAIGWSVSINISWQPSSIYYLLQWVKEWIIAIMSILILIGWIVITLRFMTRPLRYLDELVDASEKLANPGEEPIRLSRAMKSVEDELNLVREGALRNAMLAKEAEQRKNDLIVYLAHDLKTPLTSVIGYLTLLRDEPQISEEMRSRYTGIALDKAERLEDLINEFFDITRFNLTNIQLEPERVNISRMLEQIGFEFHPILAEKDLKLETEIKPNVEILCDPDKLARVFDNLLRNAVNYSYAGTTIYLSMDYEPIKDEVKICVENHGKTISPDKLDRIFEQFFRLDSSRRSSTGGSGLGLAIAKEIVELHHGTITAESENESIRFTVVLPGVPENLW</sequence>
<keyword evidence="7" id="KW-0547">Nucleotide-binding</keyword>
<reference evidence="15 17" key="1">
    <citation type="submission" date="2015-09" db="EMBL/GenBank/DDBJ databases">
        <authorList>
            <consortium name="Pathogen Informatics"/>
        </authorList>
    </citation>
    <scope>NUCLEOTIDE SEQUENCE [LARGE SCALE GENOMIC DNA]</scope>
    <source>
        <strain evidence="15 17">2789STDY5608891</strain>
    </source>
</reference>
<dbReference type="FunFam" id="3.30.565.10:FF:000013">
    <property type="entry name" value="Two-component sensor histidine kinase"/>
    <property type="match status" value="1"/>
</dbReference>
<evidence type="ECO:0000313" key="18">
    <source>
        <dbReference type="Proteomes" id="UP000431304"/>
    </source>
</evidence>
<dbReference type="Gene3D" id="1.10.287.130">
    <property type="match status" value="1"/>
</dbReference>
<dbReference type="InterPro" id="IPR003661">
    <property type="entry name" value="HisK_dim/P_dom"/>
</dbReference>
<evidence type="ECO:0000256" key="3">
    <source>
        <dbReference type="ARBA" id="ARBA00012438"/>
    </source>
</evidence>
<protein>
    <recommendedName>
        <fullName evidence="3">histidine kinase</fullName>
        <ecNumber evidence="3">2.7.13.3</ecNumber>
    </recommendedName>
</protein>
<comment type="catalytic activity">
    <reaction evidence="1">
        <text>ATP + protein L-histidine = ADP + protein N-phospho-L-histidine.</text>
        <dbReference type="EC" id="2.7.13.3"/>
    </reaction>
</comment>
<keyword evidence="6 13" id="KW-0812">Transmembrane</keyword>
<dbReference type="SMART" id="SM00387">
    <property type="entry name" value="HATPase_c"/>
    <property type="match status" value="1"/>
</dbReference>
<dbReference type="Pfam" id="PF00512">
    <property type="entry name" value="HisKA"/>
    <property type="match status" value="1"/>
</dbReference>
<accession>A0A173UP39</accession>
<name>A0A173UP39_EUBRA</name>
<comment type="subcellular location">
    <subcellularLocation>
        <location evidence="2">Membrane</location>
    </subcellularLocation>
</comment>
<evidence type="ECO:0000259" key="14">
    <source>
        <dbReference type="PROSITE" id="PS50109"/>
    </source>
</evidence>
<evidence type="ECO:0000256" key="1">
    <source>
        <dbReference type="ARBA" id="ARBA00000085"/>
    </source>
</evidence>
<evidence type="ECO:0000256" key="4">
    <source>
        <dbReference type="ARBA" id="ARBA00022553"/>
    </source>
</evidence>
<evidence type="ECO:0000256" key="9">
    <source>
        <dbReference type="ARBA" id="ARBA00022840"/>
    </source>
</evidence>
<evidence type="ECO:0000256" key="7">
    <source>
        <dbReference type="ARBA" id="ARBA00022741"/>
    </source>
</evidence>
<evidence type="ECO:0000256" key="8">
    <source>
        <dbReference type="ARBA" id="ARBA00022777"/>
    </source>
</evidence>
<dbReference type="SUPFAM" id="SSF55874">
    <property type="entry name" value="ATPase domain of HSP90 chaperone/DNA topoisomerase II/histidine kinase"/>
    <property type="match status" value="1"/>
</dbReference>
<evidence type="ECO:0000256" key="13">
    <source>
        <dbReference type="SAM" id="Phobius"/>
    </source>
</evidence>